<organism evidence="1 2">
    <name type="scientific">Chilo suppressalis</name>
    <name type="common">Asiatic rice borer moth</name>
    <dbReference type="NCBI Taxonomy" id="168631"/>
    <lineage>
        <taxon>Eukaryota</taxon>
        <taxon>Metazoa</taxon>
        <taxon>Ecdysozoa</taxon>
        <taxon>Arthropoda</taxon>
        <taxon>Hexapoda</taxon>
        <taxon>Insecta</taxon>
        <taxon>Pterygota</taxon>
        <taxon>Neoptera</taxon>
        <taxon>Endopterygota</taxon>
        <taxon>Lepidoptera</taxon>
        <taxon>Glossata</taxon>
        <taxon>Ditrysia</taxon>
        <taxon>Pyraloidea</taxon>
        <taxon>Crambidae</taxon>
        <taxon>Crambinae</taxon>
        <taxon>Chilo</taxon>
    </lineage>
</organism>
<protein>
    <recommendedName>
        <fullName evidence="3">ZAD domain-containing protein</fullName>
    </recommendedName>
</protein>
<accession>A0ABN8B587</accession>
<dbReference type="EMBL" id="OU963916">
    <property type="protein sequence ID" value="CAH0403331.1"/>
    <property type="molecule type" value="Genomic_DNA"/>
</dbReference>
<sequence>MSRLVSKTSRCINCSLRINKIKSYSIEEINETMSSVLCSWTSPTPIKPDDKLCKECYQILESIEKGELPPPPMLGHMSVCFSCGISLLRCRYHNVTSDCPERQIINQYIMPHLVDRLTKVCLACWSAATRRVKKKSLQYSNTTSTYHVEIKVEKDISDPETDTMEWQQVIVKEEGQQDSIMTSNIHTEIKLEKDIIETDTVEIQEDSADEQTLNITQTVQLQTYTRAPNTAGRCLFNNCKGKERFTVPDQLKEMMLCHYKIYIPPGSRICAKHLTGNDFEHLEYECNEFTSTHIDDLLSILERANKRELDFENIYMIPPELCEYWFGMSACDFYTLLLEIPNLHNLIPSASKALSMFLLKLVRKDSIRILSELFLVSRNTVVRYISAVKICIAEELGLPDEEAEDDEIIHDYIKSYLQSNVKFKGISKNKDKSSYK</sequence>
<gene>
    <name evidence="1" type="ORF">CHILSU_LOCUS6601</name>
</gene>
<dbReference type="Proteomes" id="UP001153292">
    <property type="component" value="Chromosome 23"/>
</dbReference>
<keyword evidence="2" id="KW-1185">Reference proteome</keyword>
<evidence type="ECO:0008006" key="3">
    <source>
        <dbReference type="Google" id="ProtNLM"/>
    </source>
</evidence>
<proteinExistence type="predicted"/>
<evidence type="ECO:0000313" key="2">
    <source>
        <dbReference type="Proteomes" id="UP001153292"/>
    </source>
</evidence>
<reference evidence="1" key="1">
    <citation type="submission" date="2021-12" db="EMBL/GenBank/DDBJ databases">
        <authorList>
            <person name="King R."/>
        </authorList>
    </citation>
    <scope>NUCLEOTIDE SEQUENCE</scope>
</reference>
<evidence type="ECO:0000313" key="1">
    <source>
        <dbReference type="EMBL" id="CAH0403331.1"/>
    </source>
</evidence>
<name>A0ABN8B587_CHISP</name>